<dbReference type="EMBL" id="CAJPWZ010002160">
    <property type="protein sequence ID" value="CAG2231885.1"/>
    <property type="molecule type" value="Genomic_DNA"/>
</dbReference>
<dbReference type="InterPro" id="IPR001875">
    <property type="entry name" value="DED_dom"/>
</dbReference>
<proteinExistence type="predicted"/>
<protein>
    <recommendedName>
        <fullName evidence="3">DED domain-containing protein</fullName>
    </recommendedName>
</protein>
<dbReference type="GO" id="GO:0006915">
    <property type="term" value="P:apoptotic process"/>
    <property type="evidence" value="ECO:0007669"/>
    <property type="project" value="UniProtKB-KW"/>
</dbReference>
<dbReference type="Pfam" id="PF01335">
    <property type="entry name" value="DED"/>
    <property type="match status" value="1"/>
</dbReference>
<accession>A0A8S3TK12</accession>
<name>A0A8S3TK12_MYTED</name>
<feature type="coiled-coil region" evidence="2">
    <location>
        <begin position="682"/>
        <end position="709"/>
    </location>
</feature>
<evidence type="ECO:0000259" key="3">
    <source>
        <dbReference type="PROSITE" id="PS50168"/>
    </source>
</evidence>
<keyword evidence="2" id="KW-0175">Coiled coil</keyword>
<dbReference type="SMART" id="SM00031">
    <property type="entry name" value="DED"/>
    <property type="match status" value="1"/>
</dbReference>
<keyword evidence="1" id="KW-0053">Apoptosis</keyword>
<feature type="domain" description="DED" evidence="3">
    <location>
        <begin position="30"/>
        <end position="110"/>
    </location>
</feature>
<dbReference type="Gene3D" id="1.25.40.10">
    <property type="entry name" value="Tetratricopeptide repeat domain"/>
    <property type="match status" value="1"/>
</dbReference>
<dbReference type="OrthoDB" id="6106592at2759"/>
<sequence>MSEGPQGGKNCKCKLGLKRLRFTMTKLDTEFQLLLSKISDQLDTDDVKSLRFLLKAGDKIPVQNLDAATTGEDIFHLMTKHGLLSKTKADLLIDLLKEKNWQPLVNQLEKFKTENEEELSQPVEGPCNIQDDMVVEHFMETTKLVELTSKMEIENFAVLSGLTGCGKTQLALTFACNFQETKIQCQKLKDALLKLNLKVIVTTWDSTFCDIENIIIVNGFSEDEAVKFLQNKKTELNLKEEKSYRELAQMLGNHPLLLYGARSCMASSNQTPKKFIKYLRGSKSSEMDTFVRSLSDPSRNKAVFKILQEYLEILKNDYGENVFDMVQALQFFALEDIPVLLFDFFPTRKQNHQGFNTTNFIQAIKKFSFGNVRGVDDDRFITTHLAVVKTVEESMSDEEKAKLIKNILTALMWLMDKDNYDTNDYDRNYRLLPHAISVLQHVKKLKAKNLNLLCDFESKVLLAYVYDIVGYTYNFFGILKNAGEHSTAAKEACFAIIGISEEDIEKQVRKRCCHDDHYRTWETFAEEEADIIFKQIKAQIGDHEKNALLCKMAKQFALNKYRGQDHLKNLEEYLDDELEEEYRLTEKEYNTLCKQHLALPEDQLGGIFLFELVLQVFYTYGRRIFYLGDAFDKDLARSFTHSLFLAKALGDRIASEYPEWKVLYVMLTELSGTLQLRFEDKADLQLKTLENLEDAAEQFRRLLEYNSENFNYGVIKSGPENAQHVHICCKRLVKCYTSMTEITSDEEKLKEIHKMGDKYKDMLKITQHSTRAVTAANLRMAEFSLRRGNYEDAEIRFKVVAPEDMIENDQKTVSSKFTHHELQALKGLTKCYSLSGQTESAKTLANRVKIRLGEAKEYEELGHFNNLMQQLGLSSVVE</sequence>
<organism evidence="4 5">
    <name type="scientific">Mytilus edulis</name>
    <name type="common">Blue mussel</name>
    <dbReference type="NCBI Taxonomy" id="6550"/>
    <lineage>
        <taxon>Eukaryota</taxon>
        <taxon>Metazoa</taxon>
        <taxon>Spiralia</taxon>
        <taxon>Lophotrochozoa</taxon>
        <taxon>Mollusca</taxon>
        <taxon>Bivalvia</taxon>
        <taxon>Autobranchia</taxon>
        <taxon>Pteriomorphia</taxon>
        <taxon>Mytilida</taxon>
        <taxon>Mytiloidea</taxon>
        <taxon>Mytilidae</taxon>
        <taxon>Mytilinae</taxon>
        <taxon>Mytilus</taxon>
    </lineage>
</organism>
<dbReference type="AlphaFoldDB" id="A0A8S3TK12"/>
<dbReference type="GO" id="GO:0042981">
    <property type="term" value="P:regulation of apoptotic process"/>
    <property type="evidence" value="ECO:0007669"/>
    <property type="project" value="InterPro"/>
</dbReference>
<dbReference type="Gene3D" id="1.10.533.10">
    <property type="entry name" value="Death Domain, Fas"/>
    <property type="match status" value="1"/>
</dbReference>
<keyword evidence="5" id="KW-1185">Reference proteome</keyword>
<dbReference type="PANTHER" id="PTHR48169:SF7">
    <property type="entry name" value="CASPASE 10"/>
    <property type="match status" value="1"/>
</dbReference>
<evidence type="ECO:0000313" key="5">
    <source>
        <dbReference type="Proteomes" id="UP000683360"/>
    </source>
</evidence>
<evidence type="ECO:0000256" key="2">
    <source>
        <dbReference type="SAM" id="Coils"/>
    </source>
</evidence>
<dbReference type="PROSITE" id="PS50168">
    <property type="entry name" value="DED"/>
    <property type="match status" value="1"/>
</dbReference>
<dbReference type="InterPro" id="IPR011990">
    <property type="entry name" value="TPR-like_helical_dom_sf"/>
</dbReference>
<comment type="caution">
    <text evidence="4">The sequence shown here is derived from an EMBL/GenBank/DDBJ whole genome shotgun (WGS) entry which is preliminary data.</text>
</comment>
<dbReference type="InterPro" id="IPR011029">
    <property type="entry name" value="DEATH-like_dom_sf"/>
</dbReference>
<reference evidence="4" key="1">
    <citation type="submission" date="2021-03" db="EMBL/GenBank/DDBJ databases">
        <authorList>
            <person name="Bekaert M."/>
        </authorList>
    </citation>
    <scope>NUCLEOTIDE SEQUENCE</scope>
</reference>
<dbReference type="Proteomes" id="UP000683360">
    <property type="component" value="Unassembled WGS sequence"/>
</dbReference>
<evidence type="ECO:0000256" key="1">
    <source>
        <dbReference type="ARBA" id="ARBA00022703"/>
    </source>
</evidence>
<dbReference type="SUPFAM" id="SSF47986">
    <property type="entry name" value="DEATH domain"/>
    <property type="match status" value="1"/>
</dbReference>
<dbReference type="InterPro" id="IPR027417">
    <property type="entry name" value="P-loop_NTPase"/>
</dbReference>
<gene>
    <name evidence="4" type="ORF">MEDL_44662</name>
</gene>
<dbReference type="PANTHER" id="PTHR48169">
    <property type="entry name" value="DED DOMAIN-CONTAINING PROTEIN"/>
    <property type="match status" value="1"/>
</dbReference>
<dbReference type="SUPFAM" id="SSF52540">
    <property type="entry name" value="P-loop containing nucleoside triphosphate hydrolases"/>
    <property type="match status" value="1"/>
</dbReference>
<evidence type="ECO:0000313" key="4">
    <source>
        <dbReference type="EMBL" id="CAG2231885.1"/>
    </source>
</evidence>